<dbReference type="Proteomes" id="UP000095042">
    <property type="component" value="Unassembled WGS sequence"/>
</dbReference>
<comment type="caution">
    <text evidence="1">The sequence shown here is derived from an EMBL/GenBank/DDBJ whole genome shotgun (WGS) entry which is preliminary data.</text>
</comment>
<keyword evidence="2" id="KW-1185">Reference proteome</keyword>
<dbReference type="RefSeq" id="WP_069622868.1">
    <property type="nucleotide sequence ID" value="NZ_LPWD01000031.1"/>
</dbReference>
<reference evidence="1 2" key="1">
    <citation type="journal article" date="2016" name="Environ. Microbiol.">
        <title>New Methyloceanibacter diversity from North Sea sediments includes methanotroph containing solely the soluble methane monooxygenase.</title>
        <authorList>
            <person name="Vekeman B."/>
            <person name="Kerckhof F.M."/>
            <person name="Cremers G."/>
            <person name="de Vos P."/>
            <person name="Vandamme P."/>
            <person name="Boon N."/>
            <person name="Op den Camp H.J."/>
            <person name="Heylen K."/>
        </authorList>
    </citation>
    <scope>NUCLEOTIDE SEQUENCE [LARGE SCALE GENOMIC DNA]</scope>
    <source>
        <strain evidence="1 2">R-67177</strain>
    </source>
</reference>
<proteinExistence type="predicted"/>
<protein>
    <submittedName>
        <fullName evidence="1">Uncharacterized protein</fullName>
    </submittedName>
</protein>
<name>A0A1E3WDU7_9HYPH</name>
<evidence type="ECO:0000313" key="2">
    <source>
        <dbReference type="Proteomes" id="UP000095042"/>
    </source>
</evidence>
<organism evidence="1 2">
    <name type="scientific">Methyloceanibacter marginalis</name>
    <dbReference type="NCBI Taxonomy" id="1774971"/>
    <lineage>
        <taxon>Bacteria</taxon>
        <taxon>Pseudomonadati</taxon>
        <taxon>Pseudomonadota</taxon>
        <taxon>Alphaproteobacteria</taxon>
        <taxon>Hyphomicrobiales</taxon>
        <taxon>Hyphomicrobiaceae</taxon>
        <taxon>Methyloceanibacter</taxon>
    </lineage>
</organism>
<evidence type="ECO:0000313" key="1">
    <source>
        <dbReference type="EMBL" id="ODS03946.1"/>
    </source>
</evidence>
<dbReference type="AlphaFoldDB" id="A0A1E3WDU7"/>
<sequence length="77" mass="8780">MILASRGARAHDVGHEAQQAWIGCEQREELKPRRHAGDHLVECGERQIRLRCAAESFEQMRQERGQSFARLALRVAA</sequence>
<accession>A0A1E3WDU7</accession>
<gene>
    <name evidence="1" type="ORF">AUC71_06915</name>
</gene>
<dbReference type="EMBL" id="LPWD01000031">
    <property type="protein sequence ID" value="ODS03946.1"/>
    <property type="molecule type" value="Genomic_DNA"/>
</dbReference>